<feature type="domain" description="Leucine rich repeat variant" evidence="3">
    <location>
        <begin position="639"/>
        <end position="696"/>
    </location>
</feature>
<protein>
    <submittedName>
        <fullName evidence="5">Uncharacterized protein</fullName>
    </submittedName>
</protein>
<feature type="transmembrane region" description="Helical" evidence="2">
    <location>
        <begin position="34"/>
        <end position="53"/>
    </location>
</feature>
<dbReference type="InterPro" id="IPR057697">
    <property type="entry name" value="DUF7937"/>
</dbReference>
<feature type="transmembrane region" description="Helical" evidence="2">
    <location>
        <begin position="59"/>
        <end position="78"/>
    </location>
</feature>
<dbReference type="Pfam" id="PF25592">
    <property type="entry name" value="DUF7937"/>
    <property type="match status" value="1"/>
</dbReference>
<dbReference type="EMBL" id="JBHUOP010000001">
    <property type="protein sequence ID" value="MFD2839169.1"/>
    <property type="molecule type" value="Genomic_DNA"/>
</dbReference>
<evidence type="ECO:0000256" key="1">
    <source>
        <dbReference type="SAM" id="MobiDB-lite"/>
    </source>
</evidence>
<gene>
    <name evidence="5" type="ORF">ACFSYH_01080</name>
</gene>
<name>A0ABW5XDI0_9MICO</name>
<feature type="compositionally biased region" description="Low complexity" evidence="1">
    <location>
        <begin position="544"/>
        <end position="555"/>
    </location>
</feature>
<feature type="compositionally biased region" description="Polar residues" evidence="1">
    <location>
        <begin position="572"/>
        <end position="584"/>
    </location>
</feature>
<proteinExistence type="predicted"/>
<sequence>MTNLSAPTGAIDTPRTSLKERFASVPEGDYVRDVLALLLFATSLVLPTSYLAADAPQKDALFIGAIAISAIALVFPYAARFGLLPATWTVARTRAIRLLLAVPFVLLYLWYAVGAHLFTDDAPLGIGASFALAGAGVALSAQARASELGPIDRDRSPASTARFFALILAALIAIGYIGSAIFIATQTDGKATALVLTFILVLAGGAAVAVPALAAVFKHTRAWISLATGYAIAITAFLYLTAKDPASVVPKFETAQFYGPLATHPVALTVGLGLFLFPAFAAVVSAPAFARVARRSSDLEQRLDLAAIVLRTMALLGALFALVHAGYAVLVPSDELRAYGDGFLADNIAAALTGVVIVVVALIALRSFNRNPGTSRAPITVALVLSAILALVLNALSPFTGLGIGQLLLLLAIPAIGAYALIGNKSSRDFFAEASKTRPEPRRDAYEWTAASVVPRAEVLAAPANGSPATPTRVSSAPAGRRSESFAPAGGTTGAVAAVAPVSGASPDVPATRSSEQREASVSSPVSGDSAFSPTTGGAPALSEPVAPGAAEPAPVGVTRTSIHQMGGENIDSVQSASPHSEATQVIGEVPDDATVTASRVANSRNSESAPTETISRSEVLGLEEATTGSTVSAHGYSEAEALDPATPAIVLAKIAELAPELRPALAKNPSTYPALIEWLGQLGDPAVDAALAQRGH</sequence>
<keyword evidence="2" id="KW-0472">Membrane</keyword>
<keyword evidence="2" id="KW-0812">Transmembrane</keyword>
<feature type="transmembrane region" description="Helical" evidence="2">
    <location>
        <begin position="124"/>
        <end position="143"/>
    </location>
</feature>
<evidence type="ECO:0000259" key="4">
    <source>
        <dbReference type="Pfam" id="PF25592"/>
    </source>
</evidence>
<dbReference type="InterPro" id="IPR057893">
    <property type="entry name" value="LRV_2"/>
</dbReference>
<feature type="transmembrane region" description="Helical" evidence="2">
    <location>
        <begin position="191"/>
        <end position="216"/>
    </location>
</feature>
<accession>A0ABW5XDI0</accession>
<dbReference type="Proteomes" id="UP001597391">
    <property type="component" value="Unassembled WGS sequence"/>
</dbReference>
<keyword evidence="6" id="KW-1185">Reference proteome</keyword>
<feature type="region of interest" description="Disordered" evidence="1">
    <location>
        <begin position="571"/>
        <end position="592"/>
    </location>
</feature>
<dbReference type="RefSeq" id="WP_377464602.1">
    <property type="nucleotide sequence ID" value="NZ_JBHUOP010000001.1"/>
</dbReference>
<feature type="transmembrane region" description="Helical" evidence="2">
    <location>
        <begin position="377"/>
        <end position="396"/>
    </location>
</feature>
<dbReference type="Pfam" id="PF25591">
    <property type="entry name" value="LRV_2"/>
    <property type="match status" value="1"/>
</dbReference>
<evidence type="ECO:0000313" key="5">
    <source>
        <dbReference type="EMBL" id="MFD2839169.1"/>
    </source>
</evidence>
<evidence type="ECO:0000256" key="2">
    <source>
        <dbReference type="SAM" id="Phobius"/>
    </source>
</evidence>
<evidence type="ECO:0000259" key="3">
    <source>
        <dbReference type="Pfam" id="PF25591"/>
    </source>
</evidence>
<reference evidence="6" key="1">
    <citation type="journal article" date="2019" name="Int. J. Syst. Evol. Microbiol.">
        <title>The Global Catalogue of Microorganisms (GCM) 10K type strain sequencing project: providing services to taxonomists for standard genome sequencing and annotation.</title>
        <authorList>
            <consortium name="The Broad Institute Genomics Platform"/>
            <consortium name="The Broad Institute Genome Sequencing Center for Infectious Disease"/>
            <person name="Wu L."/>
            <person name="Ma J."/>
        </authorList>
    </citation>
    <scope>NUCLEOTIDE SEQUENCE [LARGE SCALE GENOMIC DNA]</scope>
    <source>
        <strain evidence="6">KCTC 33576</strain>
    </source>
</reference>
<feature type="transmembrane region" description="Helical" evidence="2">
    <location>
        <begin position="305"/>
        <end position="327"/>
    </location>
</feature>
<feature type="transmembrane region" description="Helical" evidence="2">
    <location>
        <begin position="98"/>
        <end position="118"/>
    </location>
</feature>
<keyword evidence="2" id="KW-1133">Transmembrane helix</keyword>
<comment type="caution">
    <text evidence="5">The sequence shown here is derived from an EMBL/GenBank/DDBJ whole genome shotgun (WGS) entry which is preliminary data.</text>
</comment>
<feature type="region of interest" description="Disordered" evidence="1">
    <location>
        <begin position="462"/>
        <end position="555"/>
    </location>
</feature>
<feature type="transmembrane region" description="Helical" evidence="2">
    <location>
        <begin position="262"/>
        <end position="284"/>
    </location>
</feature>
<feature type="transmembrane region" description="Helical" evidence="2">
    <location>
        <begin position="223"/>
        <end position="242"/>
    </location>
</feature>
<feature type="compositionally biased region" description="Polar residues" evidence="1">
    <location>
        <begin position="520"/>
        <end position="536"/>
    </location>
</feature>
<organism evidence="5 6">
    <name type="scientific">Populibacterium corticicola</name>
    <dbReference type="NCBI Taxonomy" id="1812826"/>
    <lineage>
        <taxon>Bacteria</taxon>
        <taxon>Bacillati</taxon>
        <taxon>Actinomycetota</taxon>
        <taxon>Actinomycetes</taxon>
        <taxon>Micrococcales</taxon>
        <taxon>Jonesiaceae</taxon>
        <taxon>Populibacterium</taxon>
    </lineage>
</organism>
<feature type="transmembrane region" description="Helical" evidence="2">
    <location>
        <begin position="402"/>
        <end position="422"/>
    </location>
</feature>
<feature type="domain" description="DUF7937" evidence="4">
    <location>
        <begin position="29"/>
        <end position="429"/>
    </location>
</feature>
<evidence type="ECO:0000313" key="6">
    <source>
        <dbReference type="Proteomes" id="UP001597391"/>
    </source>
</evidence>
<feature type="transmembrane region" description="Helical" evidence="2">
    <location>
        <begin position="163"/>
        <end position="185"/>
    </location>
</feature>
<feature type="compositionally biased region" description="Low complexity" evidence="1">
    <location>
        <begin position="487"/>
        <end position="511"/>
    </location>
</feature>
<feature type="transmembrane region" description="Helical" evidence="2">
    <location>
        <begin position="347"/>
        <end position="365"/>
    </location>
</feature>